<sequence length="197" mass="21442">MKAVLDACVLFPTVLREILIDTAAAGRFQPLWSRRILDEWRHAATRQGSDAGVEIALLESRFPQALVEPGQRVLGFDLPDPADRHVVECALAAGAEAIVTANLRDFPARRLAPAGLRAIHPDEFLRDLYLQAPEPVLAAIAATEARARAAGGALSRNELMRRARLPRLAKAIARLETPESPAFSPPAAHGTPRREQD</sequence>
<proteinExistence type="predicted"/>
<evidence type="ECO:0000259" key="2">
    <source>
        <dbReference type="Pfam" id="PF13470"/>
    </source>
</evidence>
<reference evidence="4" key="1">
    <citation type="journal article" date="2019" name="Int. J. Syst. Evol. Microbiol.">
        <title>The Global Catalogue of Microorganisms (GCM) 10K type strain sequencing project: providing services to taxonomists for standard genome sequencing and annotation.</title>
        <authorList>
            <consortium name="The Broad Institute Genomics Platform"/>
            <consortium name="The Broad Institute Genome Sequencing Center for Infectious Disease"/>
            <person name="Wu L."/>
            <person name="Ma J."/>
        </authorList>
    </citation>
    <scope>NUCLEOTIDE SEQUENCE [LARGE SCALE GENOMIC DNA]</scope>
    <source>
        <strain evidence="4">VKM B-3226</strain>
    </source>
</reference>
<name>A0ABV7S1C4_9RHOB</name>
<comment type="caution">
    <text evidence="3">The sequence shown here is derived from an EMBL/GenBank/DDBJ whole genome shotgun (WGS) entry which is preliminary data.</text>
</comment>
<feature type="region of interest" description="Disordered" evidence="1">
    <location>
        <begin position="175"/>
        <end position="197"/>
    </location>
</feature>
<feature type="domain" description="PIN" evidence="2">
    <location>
        <begin position="2"/>
        <end position="103"/>
    </location>
</feature>
<evidence type="ECO:0000313" key="3">
    <source>
        <dbReference type="EMBL" id="MFC3569479.1"/>
    </source>
</evidence>
<protein>
    <submittedName>
        <fullName evidence="3">RSP_2648 family PIN domain-containing protein</fullName>
    </submittedName>
</protein>
<dbReference type="InterPro" id="IPR029060">
    <property type="entry name" value="PIN-like_dom_sf"/>
</dbReference>
<dbReference type="RefSeq" id="WP_379029464.1">
    <property type="nucleotide sequence ID" value="NZ_JBHRXE010000018.1"/>
</dbReference>
<dbReference type="Pfam" id="PF13470">
    <property type="entry name" value="PIN_3"/>
    <property type="match status" value="1"/>
</dbReference>
<dbReference type="EMBL" id="JBHRXE010000018">
    <property type="protein sequence ID" value="MFC3569479.1"/>
    <property type="molecule type" value="Genomic_DNA"/>
</dbReference>
<keyword evidence="4" id="KW-1185">Reference proteome</keyword>
<gene>
    <name evidence="3" type="ORF">ACFOMP_08455</name>
</gene>
<dbReference type="InterPro" id="IPR002716">
    <property type="entry name" value="PIN_dom"/>
</dbReference>
<dbReference type="Proteomes" id="UP001595596">
    <property type="component" value="Unassembled WGS sequence"/>
</dbReference>
<dbReference type="NCBIfam" id="NF046100">
    <property type="entry name" value="RSP_2648_fam_PIN"/>
    <property type="match status" value="1"/>
</dbReference>
<organism evidence="3 4">
    <name type="scientific">Paracoccus simplex</name>
    <dbReference type="NCBI Taxonomy" id="2086346"/>
    <lineage>
        <taxon>Bacteria</taxon>
        <taxon>Pseudomonadati</taxon>
        <taxon>Pseudomonadota</taxon>
        <taxon>Alphaproteobacteria</taxon>
        <taxon>Rhodobacterales</taxon>
        <taxon>Paracoccaceae</taxon>
        <taxon>Paracoccus</taxon>
    </lineage>
</organism>
<accession>A0ABV7S1C4</accession>
<evidence type="ECO:0000313" key="4">
    <source>
        <dbReference type="Proteomes" id="UP001595596"/>
    </source>
</evidence>
<dbReference type="SUPFAM" id="SSF88723">
    <property type="entry name" value="PIN domain-like"/>
    <property type="match status" value="1"/>
</dbReference>
<evidence type="ECO:0000256" key="1">
    <source>
        <dbReference type="SAM" id="MobiDB-lite"/>
    </source>
</evidence>